<protein>
    <recommendedName>
        <fullName evidence="2">C-type lectin domain-containing protein</fullName>
    </recommendedName>
</protein>
<dbReference type="SUPFAM" id="SSF56436">
    <property type="entry name" value="C-type lectin-like"/>
    <property type="match status" value="1"/>
</dbReference>
<reference evidence="3" key="1">
    <citation type="submission" date="2022-01" db="EMBL/GenBank/DDBJ databases">
        <authorList>
            <person name="King R."/>
        </authorList>
    </citation>
    <scope>NUCLEOTIDE SEQUENCE</scope>
</reference>
<dbReference type="OrthoDB" id="6650247at2759"/>
<dbReference type="InterPro" id="IPR016187">
    <property type="entry name" value="CTDL_fold"/>
</dbReference>
<dbReference type="SMART" id="SM00034">
    <property type="entry name" value="CLECT"/>
    <property type="match status" value="1"/>
</dbReference>
<dbReference type="PROSITE" id="PS50041">
    <property type="entry name" value="C_TYPE_LECTIN_2"/>
    <property type="match status" value="1"/>
</dbReference>
<evidence type="ECO:0000256" key="1">
    <source>
        <dbReference type="SAM" id="SignalP"/>
    </source>
</evidence>
<dbReference type="Gene3D" id="3.10.100.10">
    <property type="entry name" value="Mannose-Binding Protein A, subunit A"/>
    <property type="match status" value="1"/>
</dbReference>
<evidence type="ECO:0000313" key="4">
    <source>
        <dbReference type="Proteomes" id="UP001153636"/>
    </source>
</evidence>
<feature type="signal peptide" evidence="1">
    <location>
        <begin position="1"/>
        <end position="19"/>
    </location>
</feature>
<organism evidence="3 4">
    <name type="scientific">Psylliodes chrysocephalus</name>
    <dbReference type="NCBI Taxonomy" id="3402493"/>
    <lineage>
        <taxon>Eukaryota</taxon>
        <taxon>Metazoa</taxon>
        <taxon>Ecdysozoa</taxon>
        <taxon>Arthropoda</taxon>
        <taxon>Hexapoda</taxon>
        <taxon>Insecta</taxon>
        <taxon>Pterygota</taxon>
        <taxon>Neoptera</taxon>
        <taxon>Endopterygota</taxon>
        <taxon>Coleoptera</taxon>
        <taxon>Polyphaga</taxon>
        <taxon>Cucujiformia</taxon>
        <taxon>Chrysomeloidea</taxon>
        <taxon>Chrysomelidae</taxon>
        <taxon>Galerucinae</taxon>
        <taxon>Alticini</taxon>
        <taxon>Psylliodes</taxon>
    </lineage>
</organism>
<accession>A0A9P0D060</accession>
<proteinExistence type="predicted"/>
<dbReference type="AlphaFoldDB" id="A0A9P0D060"/>
<dbReference type="PANTHER" id="PTHR22803">
    <property type="entry name" value="MANNOSE, PHOSPHOLIPASE, LECTIN RECEPTOR RELATED"/>
    <property type="match status" value="1"/>
</dbReference>
<keyword evidence="1" id="KW-0732">Signal</keyword>
<dbReference type="EMBL" id="OV651815">
    <property type="protein sequence ID" value="CAH1107852.1"/>
    <property type="molecule type" value="Genomic_DNA"/>
</dbReference>
<dbReference type="Pfam" id="PF00059">
    <property type="entry name" value="Lectin_C"/>
    <property type="match status" value="1"/>
</dbReference>
<keyword evidence="4" id="KW-1185">Reference proteome</keyword>
<name>A0A9P0D060_9CUCU</name>
<gene>
    <name evidence="3" type="ORF">PSYICH_LOCUS9496</name>
</gene>
<dbReference type="InterPro" id="IPR016186">
    <property type="entry name" value="C-type_lectin-like/link_sf"/>
</dbReference>
<dbReference type="InterPro" id="IPR050111">
    <property type="entry name" value="C-type_lectin/snaclec_domain"/>
</dbReference>
<evidence type="ECO:0000259" key="2">
    <source>
        <dbReference type="PROSITE" id="PS50041"/>
    </source>
</evidence>
<evidence type="ECO:0000313" key="3">
    <source>
        <dbReference type="EMBL" id="CAH1107852.1"/>
    </source>
</evidence>
<feature type="domain" description="C-type lectin" evidence="2">
    <location>
        <begin position="34"/>
        <end position="158"/>
    </location>
</feature>
<feature type="chain" id="PRO_5040186343" description="C-type lectin domain-containing protein" evidence="1">
    <location>
        <begin position="20"/>
        <end position="160"/>
    </location>
</feature>
<dbReference type="InterPro" id="IPR001304">
    <property type="entry name" value="C-type_lectin-like"/>
</dbReference>
<dbReference type="Proteomes" id="UP001153636">
    <property type="component" value="Chromosome 3"/>
</dbReference>
<sequence length="160" mass="18242">MHSFLAISCVFICFTTTIAFVKHDTKLWSHTFKLGEKSYFIETEKMNFDDANNFCKGHNMQLVAIANATENTKMYNELNEMGDFKDKSALWTSGTKLAKSDDWVWLTSMEIITFFDWGTGEPNNAGGNEYCLALHPNFYSSGHWNDVACSELLYPLCETV</sequence>